<name>A0ABW1FXN2_9ACTN</name>
<evidence type="ECO:0000313" key="4">
    <source>
        <dbReference type="Proteomes" id="UP001596174"/>
    </source>
</evidence>
<protein>
    <submittedName>
        <fullName evidence="3">DUF6529 family protein</fullName>
    </submittedName>
</protein>
<evidence type="ECO:0000256" key="1">
    <source>
        <dbReference type="SAM" id="MobiDB-lite"/>
    </source>
</evidence>
<keyword evidence="2" id="KW-0472">Membrane</keyword>
<keyword evidence="2" id="KW-0812">Transmembrane</keyword>
<feature type="transmembrane region" description="Helical" evidence="2">
    <location>
        <begin position="139"/>
        <end position="160"/>
    </location>
</feature>
<gene>
    <name evidence="3" type="ORF">ACFP3V_08060</name>
</gene>
<accession>A0ABW1FXN2</accession>
<feature type="transmembrane region" description="Helical" evidence="2">
    <location>
        <begin position="172"/>
        <end position="193"/>
    </location>
</feature>
<dbReference type="InterPro" id="IPR045382">
    <property type="entry name" value="DUF6529"/>
</dbReference>
<organism evidence="3 4">
    <name type="scientific">Streptacidiphilus monticola</name>
    <dbReference type="NCBI Taxonomy" id="2161674"/>
    <lineage>
        <taxon>Bacteria</taxon>
        <taxon>Bacillati</taxon>
        <taxon>Actinomycetota</taxon>
        <taxon>Actinomycetes</taxon>
        <taxon>Kitasatosporales</taxon>
        <taxon>Streptomycetaceae</taxon>
        <taxon>Streptacidiphilus</taxon>
    </lineage>
</organism>
<feature type="region of interest" description="Disordered" evidence="1">
    <location>
        <begin position="1"/>
        <end position="20"/>
    </location>
</feature>
<dbReference type="Proteomes" id="UP001596174">
    <property type="component" value="Unassembled WGS sequence"/>
</dbReference>
<sequence>MESTAPDPRNSGSTKGGSRRAGRTTVRLVLAALLGAAVFTALFLFGRHHTPDYTRTLFGNSGTAAIALKAQLATGILALGLVQLGLAVALYRRLPRQRRVPRAVPRSHRLVGFVLFAATVPVAVHCVMAYGVQLGSARVAVHSVAGCFFYGAFVAKVVLVRSRRLPGWALPLAGGLLLTSVAVLWYSAALWYFDNYQLP</sequence>
<dbReference type="Pfam" id="PF20139">
    <property type="entry name" value="DUF6529"/>
    <property type="match status" value="1"/>
</dbReference>
<dbReference type="RefSeq" id="WP_380581322.1">
    <property type="nucleotide sequence ID" value="NZ_JBHSQJ010000026.1"/>
</dbReference>
<feature type="transmembrane region" description="Helical" evidence="2">
    <location>
        <begin position="66"/>
        <end position="90"/>
    </location>
</feature>
<evidence type="ECO:0000256" key="2">
    <source>
        <dbReference type="SAM" id="Phobius"/>
    </source>
</evidence>
<feature type="transmembrane region" description="Helical" evidence="2">
    <location>
        <begin position="28"/>
        <end position="46"/>
    </location>
</feature>
<keyword evidence="2" id="KW-1133">Transmembrane helix</keyword>
<evidence type="ECO:0000313" key="3">
    <source>
        <dbReference type="EMBL" id="MFC5907171.1"/>
    </source>
</evidence>
<reference evidence="4" key="1">
    <citation type="journal article" date="2019" name="Int. J. Syst. Evol. Microbiol.">
        <title>The Global Catalogue of Microorganisms (GCM) 10K type strain sequencing project: providing services to taxonomists for standard genome sequencing and annotation.</title>
        <authorList>
            <consortium name="The Broad Institute Genomics Platform"/>
            <consortium name="The Broad Institute Genome Sequencing Center for Infectious Disease"/>
            <person name="Wu L."/>
            <person name="Ma J."/>
        </authorList>
    </citation>
    <scope>NUCLEOTIDE SEQUENCE [LARGE SCALE GENOMIC DNA]</scope>
    <source>
        <strain evidence="4">JCM 4816</strain>
    </source>
</reference>
<feature type="transmembrane region" description="Helical" evidence="2">
    <location>
        <begin position="110"/>
        <end position="133"/>
    </location>
</feature>
<proteinExistence type="predicted"/>
<comment type="caution">
    <text evidence="3">The sequence shown here is derived from an EMBL/GenBank/DDBJ whole genome shotgun (WGS) entry which is preliminary data.</text>
</comment>
<keyword evidence="4" id="KW-1185">Reference proteome</keyword>
<dbReference type="EMBL" id="JBHSQJ010000026">
    <property type="protein sequence ID" value="MFC5907171.1"/>
    <property type="molecule type" value="Genomic_DNA"/>
</dbReference>